<protein>
    <submittedName>
        <fullName evidence="5">Glucose-1-phosphate adenylyltransferase subunit GlgD</fullName>
        <ecNumber evidence="5">2.7.7.27</ecNumber>
    </submittedName>
</protein>
<dbReference type="PANTHER" id="PTHR43523">
    <property type="entry name" value="GLUCOSE-1-PHOSPHATE ADENYLYLTRANSFERASE-RELATED"/>
    <property type="match status" value="1"/>
</dbReference>
<dbReference type="InterPro" id="IPR056818">
    <property type="entry name" value="GlmU/GlgC-like_hexapep"/>
</dbReference>
<keyword evidence="5" id="KW-0808">Transferase</keyword>
<dbReference type="RefSeq" id="WP_169300377.1">
    <property type="nucleotide sequence ID" value="NZ_JABBNI010000066.1"/>
</dbReference>
<keyword evidence="5" id="KW-0548">Nucleotidyltransferase</keyword>
<dbReference type="GO" id="GO:0005978">
    <property type="term" value="P:glycogen biosynthetic process"/>
    <property type="evidence" value="ECO:0007669"/>
    <property type="project" value="UniProtKB-KW"/>
</dbReference>
<dbReference type="PANTHER" id="PTHR43523:SF6">
    <property type="entry name" value="GLYCOGEN BIOSYNTHESIS PROTEIN GLGD"/>
    <property type="match status" value="1"/>
</dbReference>
<feature type="domain" description="Glucose-1-phosphate adenylyltransferase/Bifunctional protein GlmU-like C-terminal hexapeptide" evidence="4">
    <location>
        <begin position="285"/>
        <end position="354"/>
    </location>
</feature>
<dbReference type="GO" id="GO:0008878">
    <property type="term" value="F:glucose-1-phosphate adenylyltransferase activity"/>
    <property type="evidence" value="ECO:0007669"/>
    <property type="project" value="UniProtKB-EC"/>
</dbReference>
<evidence type="ECO:0000256" key="2">
    <source>
        <dbReference type="ARBA" id="ARBA00023056"/>
    </source>
</evidence>
<keyword evidence="2" id="KW-0320">Glycogen biosynthesis</keyword>
<reference evidence="5 6" key="1">
    <citation type="submission" date="2020-06" db="EMBL/GenBank/DDBJ databases">
        <title>Complete Genome Sequence of Clostridium muelleri sp. nov. P21T, an Acid-Alcohol Producing Acetogen Isolated from Old Hay.</title>
        <authorList>
            <person name="Duncan K.E."/>
            <person name="Tanner R.S."/>
        </authorList>
    </citation>
    <scope>NUCLEOTIDE SEQUENCE [LARGE SCALE GENOMIC DNA]</scope>
    <source>
        <strain evidence="5 6">P21</strain>
    </source>
</reference>
<evidence type="ECO:0000259" key="3">
    <source>
        <dbReference type="Pfam" id="PF00483"/>
    </source>
</evidence>
<name>A0A7Y0HR60_9CLOT</name>
<dbReference type="Gene3D" id="2.160.10.10">
    <property type="entry name" value="Hexapeptide repeat proteins"/>
    <property type="match status" value="1"/>
</dbReference>
<dbReference type="NCBIfam" id="TIGR02092">
    <property type="entry name" value="glgD"/>
    <property type="match status" value="1"/>
</dbReference>
<keyword evidence="6" id="KW-1185">Reference proteome</keyword>
<dbReference type="Pfam" id="PF24894">
    <property type="entry name" value="Hexapep_GlmU"/>
    <property type="match status" value="1"/>
</dbReference>
<dbReference type="InterPro" id="IPR011832">
    <property type="entry name" value="GlgDAde_trans"/>
</dbReference>
<dbReference type="SUPFAM" id="SSF53448">
    <property type="entry name" value="Nucleotide-diphospho-sugar transferases"/>
    <property type="match status" value="1"/>
</dbReference>
<dbReference type="EMBL" id="JABBNI010000066">
    <property type="protein sequence ID" value="NMM65790.1"/>
    <property type="molecule type" value="Genomic_DNA"/>
</dbReference>
<sequence length="373" mass="42603">MIKNSYMAVLMLNENQQDIRSLTKNRPLASIPIYGRYRIIDFILSNIVNCGIRNVSIFSPNNSRSLIDHLGTGRAWDLNRNVDGLFIFSSYPKYHYHQNENLLKNFIEYLSISKQKNVILSQSHMICNINISEVIKSHEKSKSDITVVYKNVKNADTYIHGCNIININQENKISSVQKNIGLHTEANVCMDVILMKKDLLLNFLYELAQSDIYENLYECIYVNIHKYNVNPYEFQGYVTSVNSINQYYHANMDILNPKVLHELFYNNGFIYTKPKNEPSTKYVKNSLVSNSLIANGCIIEGTVKNSIVSRQVHIAKGAIIKNSILFENCKIEKGACLNNVILDKDVLIDKNIKIQGASEFPLVVEKNSVLSSD</sequence>
<dbReference type="CDD" id="cd04651">
    <property type="entry name" value="LbH_G1P_AT_C"/>
    <property type="match status" value="1"/>
</dbReference>
<dbReference type="InterPro" id="IPR011004">
    <property type="entry name" value="Trimer_LpxA-like_sf"/>
</dbReference>
<accession>A0A7Y0HR60</accession>
<dbReference type="Proteomes" id="UP000537131">
    <property type="component" value="Unassembled WGS sequence"/>
</dbReference>
<proteinExistence type="inferred from homology"/>
<dbReference type="AlphaFoldDB" id="A0A7Y0HR60"/>
<feature type="domain" description="Nucleotidyl transferase" evidence="3">
    <location>
        <begin position="20"/>
        <end position="162"/>
    </location>
</feature>
<dbReference type="InterPro" id="IPR011831">
    <property type="entry name" value="ADP-Glc_PPase"/>
</dbReference>
<dbReference type="Pfam" id="PF00483">
    <property type="entry name" value="NTP_transferase"/>
    <property type="match status" value="1"/>
</dbReference>
<comment type="similarity">
    <text evidence="1">Belongs to the bacterial/plant glucose-1-phosphate adenylyltransferase family.</text>
</comment>
<gene>
    <name evidence="5" type="primary">glgD</name>
    <name evidence="5" type="ORF">HBE96_24745</name>
</gene>
<evidence type="ECO:0000256" key="1">
    <source>
        <dbReference type="ARBA" id="ARBA00010443"/>
    </source>
</evidence>
<comment type="caution">
    <text evidence="5">The sequence shown here is derived from an EMBL/GenBank/DDBJ whole genome shotgun (WGS) entry which is preliminary data.</text>
</comment>
<evidence type="ECO:0000259" key="4">
    <source>
        <dbReference type="Pfam" id="PF24894"/>
    </source>
</evidence>
<dbReference type="EC" id="2.7.7.27" evidence="5"/>
<dbReference type="Gene3D" id="3.90.550.10">
    <property type="entry name" value="Spore Coat Polysaccharide Biosynthesis Protein SpsA, Chain A"/>
    <property type="match status" value="1"/>
</dbReference>
<dbReference type="InterPro" id="IPR005835">
    <property type="entry name" value="NTP_transferase_dom"/>
</dbReference>
<dbReference type="InterPro" id="IPR029044">
    <property type="entry name" value="Nucleotide-diphossugar_trans"/>
</dbReference>
<organism evidence="5 6">
    <name type="scientific">Clostridium muellerianum</name>
    <dbReference type="NCBI Taxonomy" id="2716538"/>
    <lineage>
        <taxon>Bacteria</taxon>
        <taxon>Bacillati</taxon>
        <taxon>Bacillota</taxon>
        <taxon>Clostridia</taxon>
        <taxon>Eubacteriales</taxon>
        <taxon>Clostridiaceae</taxon>
        <taxon>Clostridium</taxon>
    </lineage>
</organism>
<dbReference type="SUPFAM" id="SSF51161">
    <property type="entry name" value="Trimeric LpxA-like enzymes"/>
    <property type="match status" value="1"/>
</dbReference>
<evidence type="ECO:0000313" key="5">
    <source>
        <dbReference type="EMBL" id="NMM65790.1"/>
    </source>
</evidence>
<evidence type="ECO:0000313" key="6">
    <source>
        <dbReference type="Proteomes" id="UP000537131"/>
    </source>
</evidence>